<proteinExistence type="predicted"/>
<dbReference type="Proteomes" id="UP000635606">
    <property type="component" value="Unassembled WGS sequence"/>
</dbReference>
<protein>
    <submittedName>
        <fullName evidence="1">Uncharacterized protein</fullName>
    </submittedName>
</protein>
<dbReference type="EMBL" id="BOPH01000112">
    <property type="protein sequence ID" value="GIJ73257.1"/>
    <property type="molecule type" value="Genomic_DNA"/>
</dbReference>
<dbReference type="AlphaFoldDB" id="A0A8J4EIH1"/>
<dbReference type="RefSeq" id="WP_203933080.1">
    <property type="nucleotide sequence ID" value="NZ_BOPH01000112.1"/>
</dbReference>
<keyword evidence="2" id="KW-1185">Reference proteome</keyword>
<gene>
    <name evidence="1" type="ORF">Voc01_081740</name>
</gene>
<evidence type="ECO:0000313" key="1">
    <source>
        <dbReference type="EMBL" id="GIJ73257.1"/>
    </source>
</evidence>
<evidence type="ECO:0000313" key="2">
    <source>
        <dbReference type="Proteomes" id="UP000635606"/>
    </source>
</evidence>
<sequence length="107" mass="11582">MSQIDAASSAEANLADAYANALDWFCRCARSFEHEDWQALSQQVSRLAAAASELEAAAAAASECETKPRSRVILSHVAKRRPVYRIVSTTIGFLLNRSETAGKRAPA</sequence>
<name>A0A8J4EIH1_9ACTN</name>
<reference evidence="1" key="1">
    <citation type="submission" date="2021-01" db="EMBL/GenBank/DDBJ databases">
        <title>Whole genome shotgun sequence of Virgisporangium ochraceum NBRC 16418.</title>
        <authorList>
            <person name="Komaki H."/>
            <person name="Tamura T."/>
        </authorList>
    </citation>
    <scope>NUCLEOTIDE SEQUENCE</scope>
    <source>
        <strain evidence="1">NBRC 16418</strain>
    </source>
</reference>
<organism evidence="1 2">
    <name type="scientific">Virgisporangium ochraceum</name>
    <dbReference type="NCBI Taxonomy" id="65505"/>
    <lineage>
        <taxon>Bacteria</taxon>
        <taxon>Bacillati</taxon>
        <taxon>Actinomycetota</taxon>
        <taxon>Actinomycetes</taxon>
        <taxon>Micromonosporales</taxon>
        <taxon>Micromonosporaceae</taxon>
        <taxon>Virgisporangium</taxon>
    </lineage>
</organism>
<comment type="caution">
    <text evidence="1">The sequence shown here is derived from an EMBL/GenBank/DDBJ whole genome shotgun (WGS) entry which is preliminary data.</text>
</comment>
<accession>A0A8J4EIH1</accession>